<proteinExistence type="predicted"/>
<comment type="caution">
    <text evidence="1">The sequence shown here is derived from an EMBL/GenBank/DDBJ whole genome shotgun (WGS) entry which is preliminary data.</text>
</comment>
<dbReference type="AlphaFoldDB" id="A0A2N1N613"/>
<dbReference type="Proteomes" id="UP000233469">
    <property type="component" value="Unassembled WGS sequence"/>
</dbReference>
<protein>
    <submittedName>
        <fullName evidence="1">Uncharacterized protein</fullName>
    </submittedName>
</protein>
<reference evidence="1 2" key="2">
    <citation type="submission" date="2017-10" db="EMBL/GenBank/DDBJ databases">
        <title>Extensive intraspecific genome diversity in a model arbuscular mycorrhizal fungus.</title>
        <authorList>
            <person name="Chen E.C.H."/>
            <person name="Morin E."/>
            <person name="Baudet D."/>
            <person name="Noel J."/>
            <person name="Ndikumana S."/>
            <person name="Charron P."/>
            <person name="St-Onge C."/>
            <person name="Giorgi J."/>
            <person name="Grigoriev I.V."/>
            <person name="Roux C."/>
            <person name="Martin F.M."/>
            <person name="Corradi N."/>
        </authorList>
    </citation>
    <scope>NUCLEOTIDE SEQUENCE [LARGE SCALE GENOMIC DNA]</scope>
    <source>
        <strain evidence="1 2">C2</strain>
    </source>
</reference>
<evidence type="ECO:0000313" key="2">
    <source>
        <dbReference type="Proteomes" id="UP000233469"/>
    </source>
</evidence>
<evidence type="ECO:0000313" key="1">
    <source>
        <dbReference type="EMBL" id="PKK69308.1"/>
    </source>
</evidence>
<organism evidence="1 2">
    <name type="scientific">Rhizophagus irregularis</name>
    <dbReference type="NCBI Taxonomy" id="588596"/>
    <lineage>
        <taxon>Eukaryota</taxon>
        <taxon>Fungi</taxon>
        <taxon>Fungi incertae sedis</taxon>
        <taxon>Mucoromycota</taxon>
        <taxon>Glomeromycotina</taxon>
        <taxon>Glomeromycetes</taxon>
        <taxon>Glomerales</taxon>
        <taxon>Glomeraceae</taxon>
        <taxon>Rhizophagus</taxon>
    </lineage>
</organism>
<accession>A0A2N1N613</accession>
<dbReference type="VEuPathDB" id="FungiDB:RhiirFUN_023234"/>
<dbReference type="EMBL" id="LLXL01000741">
    <property type="protein sequence ID" value="PKK69308.1"/>
    <property type="molecule type" value="Genomic_DNA"/>
</dbReference>
<name>A0A2N1N613_9GLOM</name>
<reference evidence="1 2" key="1">
    <citation type="submission" date="2016-04" db="EMBL/GenBank/DDBJ databases">
        <title>Genome analyses suggest a sexual origin of heterokaryosis in a supposedly ancient asexual fungus.</title>
        <authorList>
            <person name="Ropars J."/>
            <person name="Sedzielewska K."/>
            <person name="Noel J."/>
            <person name="Charron P."/>
            <person name="Farinelli L."/>
            <person name="Marton T."/>
            <person name="Kruger M."/>
            <person name="Pelin A."/>
            <person name="Brachmann A."/>
            <person name="Corradi N."/>
        </authorList>
    </citation>
    <scope>NUCLEOTIDE SEQUENCE [LARGE SCALE GENOMIC DNA]</scope>
    <source>
        <strain evidence="1 2">C2</strain>
    </source>
</reference>
<dbReference type="VEuPathDB" id="FungiDB:FUN_002790"/>
<sequence>MTLRPFYDLVQLGLDEYEDNELVLNIVHDLNQFFEQQNCTCRHSKKQKDLRTCYEKVGFKRFFERYIELKSLDKKELELVIKAQLMVFEITNEKSDNTNSNIQRYRYCYNSSLPLCKPAFLKLCGINDYLLGTLQNHLHTEGLSERIHGNIGRIPMTDNRVFLNFEITFPLKQFLVQYSCIHGLPSPL</sequence>
<gene>
    <name evidence="1" type="ORF">RhiirC2_866821</name>
</gene>